<protein>
    <recommendedName>
        <fullName evidence="3">LTD domain-containing protein</fullName>
    </recommendedName>
</protein>
<evidence type="ECO:0000313" key="1">
    <source>
        <dbReference type="EMBL" id="RSK50117.1"/>
    </source>
</evidence>
<evidence type="ECO:0008006" key="3">
    <source>
        <dbReference type="Google" id="ProtNLM"/>
    </source>
</evidence>
<evidence type="ECO:0000313" key="2">
    <source>
        <dbReference type="Proteomes" id="UP000273500"/>
    </source>
</evidence>
<gene>
    <name evidence="1" type="ORF">EI291_05550</name>
</gene>
<dbReference type="AlphaFoldDB" id="A0A428KUC5"/>
<dbReference type="SUPFAM" id="SSF74853">
    <property type="entry name" value="Lamin A/C globular tail domain"/>
    <property type="match status" value="1"/>
</dbReference>
<reference evidence="1 2" key="1">
    <citation type="submission" date="2018-12" db="EMBL/GenBank/DDBJ databases">
        <authorList>
            <person name="Feng G."/>
            <person name="Zhu H."/>
        </authorList>
    </citation>
    <scope>NUCLEOTIDE SEQUENCE [LARGE SCALE GENOMIC DNA]</scope>
    <source>
        <strain evidence="1 2">KCTC 12533</strain>
    </source>
</reference>
<dbReference type="InterPro" id="IPR036415">
    <property type="entry name" value="Lamin_tail_dom_sf"/>
</dbReference>
<proteinExistence type="predicted"/>
<dbReference type="Proteomes" id="UP000273500">
    <property type="component" value="Unassembled WGS sequence"/>
</dbReference>
<dbReference type="EMBL" id="RWIT01000002">
    <property type="protein sequence ID" value="RSK50117.1"/>
    <property type="molecule type" value="Genomic_DNA"/>
</dbReference>
<keyword evidence="2" id="KW-1185">Reference proteome</keyword>
<organism evidence="1 2">
    <name type="scientific">Hymenobacter rigui</name>
    <dbReference type="NCBI Taxonomy" id="334424"/>
    <lineage>
        <taxon>Bacteria</taxon>
        <taxon>Pseudomonadati</taxon>
        <taxon>Bacteroidota</taxon>
        <taxon>Cytophagia</taxon>
        <taxon>Cytophagales</taxon>
        <taxon>Hymenobacteraceae</taxon>
        <taxon>Hymenobacter</taxon>
    </lineage>
</organism>
<accession>A0A428KUC5</accession>
<comment type="caution">
    <text evidence="1">The sequence shown here is derived from an EMBL/GenBank/DDBJ whole genome shotgun (WGS) entry which is preliminary data.</text>
</comment>
<dbReference type="OrthoDB" id="2086912at2"/>
<sequence>MGIQITPNMGLKITSTHNEKGKVEKIFVQAVRDVNLSDYLIYDTTFDDEEDFSNKGRHVYRFPTYQLAKGERAVLWIAEGPRGAKPTTIHEKPAQRFYWGRKGPVINNTGDNLTLVEISASKVYSTK</sequence>
<name>A0A428KUC5_9BACT</name>
<dbReference type="RefSeq" id="WP_125418815.1">
    <property type="nucleotide sequence ID" value="NZ_RWIT01000002.1"/>
</dbReference>